<dbReference type="EMBL" id="JACJHR010000176">
    <property type="protein sequence ID" value="MBB2506387.1"/>
    <property type="molecule type" value="Genomic_DNA"/>
</dbReference>
<name>A0A2N3WEY0_9PSEU</name>
<accession>A0A8E2BAD8</accession>
<dbReference type="EMBL" id="PJMY01000003">
    <property type="protein sequence ID" value="PKV92454.1"/>
    <property type="molecule type" value="Genomic_DNA"/>
</dbReference>
<dbReference type="RefSeq" id="WP_101436277.1">
    <property type="nucleotide sequence ID" value="NZ_JACJHR010000176.1"/>
</dbReference>
<evidence type="ECO:0000313" key="4">
    <source>
        <dbReference type="Proteomes" id="UP000233750"/>
    </source>
</evidence>
<dbReference type="OrthoDB" id="4194155at2"/>
<keyword evidence="4" id="KW-1185">Reference proteome</keyword>
<evidence type="ECO:0000313" key="5">
    <source>
        <dbReference type="Proteomes" id="UP000550260"/>
    </source>
</evidence>
<evidence type="ECO:0000256" key="1">
    <source>
        <dbReference type="SAM" id="MobiDB-lite"/>
    </source>
</evidence>
<evidence type="ECO:0000313" key="2">
    <source>
        <dbReference type="EMBL" id="MBB2506387.1"/>
    </source>
</evidence>
<proteinExistence type="predicted"/>
<dbReference type="Proteomes" id="UP000550260">
    <property type="component" value="Unassembled WGS sequence"/>
</dbReference>
<accession>A0A2N3WEY0</accession>
<comment type="caution">
    <text evidence="3">The sequence shown here is derived from an EMBL/GenBank/DDBJ whole genome shotgun (WGS) entry which is preliminary data.</text>
</comment>
<organism evidence="3 4">
    <name type="scientific">Amycolatopsis echigonensis</name>
    <dbReference type="NCBI Taxonomy" id="2576905"/>
    <lineage>
        <taxon>Bacteria</taxon>
        <taxon>Bacillati</taxon>
        <taxon>Actinomycetota</taxon>
        <taxon>Actinomycetes</taxon>
        <taxon>Pseudonocardiales</taxon>
        <taxon>Pseudonocardiaceae</taxon>
        <taxon>Amycolatopsis</taxon>
    </lineage>
</organism>
<dbReference type="AlphaFoldDB" id="A0A2N3WEY0"/>
<reference evidence="2 5" key="2">
    <citation type="submission" date="2020-08" db="EMBL/GenBank/DDBJ databases">
        <title>Amycolatopsis echigonensis JCM 21831.</title>
        <authorList>
            <person name="Tedsree N."/>
            <person name="Kuncharoen N."/>
            <person name="Likhitwitayawuid K."/>
            <person name="Tanasupawat S."/>
        </authorList>
    </citation>
    <scope>NUCLEOTIDE SEQUENCE [LARGE SCALE GENOMIC DNA]</scope>
    <source>
        <strain evidence="2 5">JCM 21831</strain>
    </source>
</reference>
<dbReference type="Proteomes" id="UP000233750">
    <property type="component" value="Unassembled WGS sequence"/>
</dbReference>
<gene>
    <name evidence="3" type="ORF">ATK30_3258</name>
    <name evidence="2" type="ORF">H5411_45700</name>
</gene>
<feature type="region of interest" description="Disordered" evidence="1">
    <location>
        <begin position="135"/>
        <end position="155"/>
    </location>
</feature>
<evidence type="ECO:0000313" key="3">
    <source>
        <dbReference type="EMBL" id="PKV92454.1"/>
    </source>
</evidence>
<sequence>MNTAAETLSGRAADAFDRARRQDPGFDTRPCDVQRAITRRRLVRDVTDVFGVPCAAVTVTDDPDREHGGWRWYRVTITDHGTEYRFTSFGGTVDDLRALAPCPECAGEVPRAEVTDLASLGRLLDARTSGHPVPVPLGFGSDVGHQPHCPNSEGT</sequence>
<reference evidence="3 4" key="1">
    <citation type="submission" date="2017-12" db="EMBL/GenBank/DDBJ databases">
        <title>Sequencing the genomes of 1000 Actinobacteria strains.</title>
        <authorList>
            <person name="Klenk H.-P."/>
        </authorList>
    </citation>
    <scope>NUCLEOTIDE SEQUENCE [LARGE SCALE GENOMIC DNA]</scope>
    <source>
        <strain evidence="3 4">DSM 45165</strain>
    </source>
</reference>
<protein>
    <submittedName>
        <fullName evidence="3">Uncharacterized protein</fullName>
    </submittedName>
</protein>